<feature type="domain" description="SF3 helicase" evidence="4">
    <location>
        <begin position="142"/>
        <end position="292"/>
    </location>
</feature>
<dbReference type="PROSITE" id="PS51206">
    <property type="entry name" value="SF3_HELICASE_1"/>
    <property type="match status" value="1"/>
</dbReference>
<dbReference type="SUPFAM" id="SSF52540">
    <property type="entry name" value="P-loop containing nucleoside triphosphate hydrolases"/>
    <property type="match status" value="1"/>
</dbReference>
<proteinExistence type="predicted"/>
<dbReference type="Gene3D" id="3.40.50.300">
    <property type="entry name" value="P-loop containing nucleotide triphosphate hydrolases"/>
    <property type="match status" value="1"/>
</dbReference>
<dbReference type="KEGG" id="cuh:BJN34_21630"/>
<evidence type="ECO:0000256" key="1">
    <source>
        <dbReference type="ARBA" id="ARBA00022741"/>
    </source>
</evidence>
<dbReference type="GO" id="GO:0016787">
    <property type="term" value="F:hydrolase activity"/>
    <property type="evidence" value="ECO:0007669"/>
    <property type="project" value="UniProtKB-KW"/>
</dbReference>
<dbReference type="PANTHER" id="PTHR35372:SF2">
    <property type="entry name" value="SF3 HELICASE DOMAIN-CONTAINING PROTEIN"/>
    <property type="match status" value="1"/>
</dbReference>
<reference evidence="6" key="1">
    <citation type="submission" date="2017-02" db="EMBL/GenBank/DDBJ databases">
        <title>Complete genome sequence of Cupriavidus necator strain NH9, a 3-chlorobenzoate degrader.</title>
        <authorList>
            <person name="Moriuchi R."/>
            <person name="Dohra H."/>
            <person name="Ogawa N."/>
        </authorList>
    </citation>
    <scope>NUCLEOTIDE SEQUENCE [LARGE SCALE GENOMIC DNA]</scope>
    <source>
        <strain evidence="6">NH9</strain>
    </source>
</reference>
<dbReference type="SMART" id="SM00885">
    <property type="entry name" value="D5_N"/>
    <property type="match status" value="1"/>
</dbReference>
<dbReference type="InterPro" id="IPR014015">
    <property type="entry name" value="Helicase_SF3_DNA-vir"/>
</dbReference>
<dbReference type="GO" id="GO:0005524">
    <property type="term" value="F:ATP binding"/>
    <property type="evidence" value="ECO:0007669"/>
    <property type="project" value="UniProtKB-KW"/>
</dbReference>
<accession>A0A1U9UUX5</accession>
<dbReference type="InterPro" id="IPR027417">
    <property type="entry name" value="P-loop_NTPase"/>
</dbReference>
<dbReference type="RefSeq" id="WP_078198940.1">
    <property type="nucleotide sequence ID" value="NZ_CP017758.1"/>
</dbReference>
<dbReference type="Proteomes" id="UP000189627">
    <property type="component" value="Chromosome 2"/>
</dbReference>
<name>A0A1U9UUX5_CUPNE</name>
<evidence type="ECO:0000256" key="2">
    <source>
        <dbReference type="ARBA" id="ARBA00022801"/>
    </source>
</evidence>
<dbReference type="NCBIfam" id="TIGR01613">
    <property type="entry name" value="primase_Cterm"/>
    <property type="match status" value="1"/>
</dbReference>
<evidence type="ECO:0000256" key="3">
    <source>
        <dbReference type="ARBA" id="ARBA00022840"/>
    </source>
</evidence>
<dbReference type="InterPro" id="IPR051620">
    <property type="entry name" value="ORF904-like_C"/>
</dbReference>
<dbReference type="PANTHER" id="PTHR35372">
    <property type="entry name" value="ATP BINDING PROTEIN-RELATED"/>
    <property type="match status" value="1"/>
</dbReference>
<keyword evidence="3" id="KW-0067">ATP-binding</keyword>
<keyword evidence="2" id="KW-0378">Hydrolase</keyword>
<keyword evidence="1" id="KW-0547">Nucleotide-binding</keyword>
<dbReference type="OrthoDB" id="9097989at2"/>
<gene>
    <name evidence="5" type="ORF">BJN34_21630</name>
</gene>
<evidence type="ECO:0000259" key="4">
    <source>
        <dbReference type="PROSITE" id="PS51206"/>
    </source>
</evidence>
<dbReference type="Pfam" id="PF19263">
    <property type="entry name" value="DUF5906"/>
    <property type="match status" value="1"/>
</dbReference>
<dbReference type="EMBL" id="CP017758">
    <property type="protein sequence ID" value="AQV96472.1"/>
    <property type="molecule type" value="Genomic_DNA"/>
</dbReference>
<sequence>MAKRFDPHAYAEELTGTGRYAHEGGVLFHWTGTHWSPIEDEDGERHAYSWIVRKCRDHASAENARKAHKAAILWSGKLPATVRSVVIPCLNGYIHAESGALSLRSADATLGLRHVLGCDYRTDSPRPERFLRFIETILPDEAVRCRVQEYIGYTLTADARYQRAQLWLGSGANGKGALANIVQALHGKPEAIQLDALEGFKLSVLIGASLIYCDEIPRGRINEQLLKSMIAGERIQVDRKYRDPVSIHVRGKWLVLGNHLPTITDHSTGFWRRWDIVPFGVTIPEAERDPLLADRIIEEELSGVLSWALEGLARLQARGAFEPVLPKAMEALLHEAKSDTNSVQAWFDDCAIVIDDAHETTKEVVYDHYRDWCVRNGLSAMASPRFWTRVRDIGPIEQLRRRNGGRQVWVCNIELPSMSSTIHRPG</sequence>
<dbReference type="InterPro" id="IPR014818">
    <property type="entry name" value="Phage/plasmid_primase_P4_C"/>
</dbReference>
<evidence type="ECO:0000313" key="6">
    <source>
        <dbReference type="Proteomes" id="UP000189627"/>
    </source>
</evidence>
<protein>
    <submittedName>
        <fullName evidence="5">DNA primase</fullName>
    </submittedName>
</protein>
<dbReference type="AlphaFoldDB" id="A0A1U9UUX5"/>
<dbReference type="InterPro" id="IPR006500">
    <property type="entry name" value="Helicase_put_C_phage/plasmid"/>
</dbReference>
<evidence type="ECO:0000313" key="5">
    <source>
        <dbReference type="EMBL" id="AQV96472.1"/>
    </source>
</evidence>
<dbReference type="InterPro" id="IPR045455">
    <property type="entry name" value="NrS-1_pol-like_helicase"/>
</dbReference>
<organism evidence="5 6">
    <name type="scientific">Cupriavidus necator</name>
    <name type="common">Alcaligenes eutrophus</name>
    <name type="synonym">Ralstonia eutropha</name>
    <dbReference type="NCBI Taxonomy" id="106590"/>
    <lineage>
        <taxon>Bacteria</taxon>
        <taxon>Pseudomonadati</taxon>
        <taxon>Pseudomonadota</taxon>
        <taxon>Betaproteobacteria</taxon>
        <taxon>Burkholderiales</taxon>
        <taxon>Burkholderiaceae</taxon>
        <taxon>Cupriavidus</taxon>
    </lineage>
</organism>